<dbReference type="InterPro" id="IPR036962">
    <property type="entry name" value="Glyco_hydro_3_N_sf"/>
</dbReference>
<sequence>MTVSAFISGCAGPTLSEDEIAFFREARPWGFILFKRNCETPEQIAALTRALRDAVGRPEAPVLIDQEGGRVQRLGPPHWPVYPAGAVYGAIHAKDQAKGLRAATLGARLIAHDLLALGIDVDCLPVLDVPVRGAHDVIGARAYGRTPEPVAAIGRAVAEGLLAGGVLPIVKHMPGHGRAGVDSHLSLPHVATDRATLSQTDFAPFRANADLPMAMSAHVVFEAIDPDAPATQSAPVIADVIRGEIGFDGLLMTDDLGMEALSGTPADRARRSLDAGIDIVLHCNGKLDQMRAVAEVVGPLDGIAADRAARALTWRRVPAPLDEPAARAELAELLALADA</sequence>
<dbReference type="EC" id="3.2.1.52" evidence="3"/>
<dbReference type="InterPro" id="IPR050226">
    <property type="entry name" value="NagZ_Beta-hexosaminidase"/>
</dbReference>
<gene>
    <name evidence="7" type="primary">nagZ</name>
    <name evidence="7" type="ORF">ABS361_08610</name>
</gene>
<evidence type="ECO:0000256" key="3">
    <source>
        <dbReference type="ARBA" id="ARBA00012663"/>
    </source>
</evidence>
<dbReference type="InterPro" id="IPR001764">
    <property type="entry name" value="Glyco_hydro_3_N"/>
</dbReference>
<dbReference type="AlphaFoldDB" id="A0AAU7XDY4"/>
<evidence type="ECO:0000313" key="7">
    <source>
        <dbReference type="EMBL" id="XBY46265.1"/>
    </source>
</evidence>
<dbReference type="Pfam" id="PF00933">
    <property type="entry name" value="Glyco_hydro_3"/>
    <property type="match status" value="1"/>
</dbReference>
<dbReference type="InterPro" id="IPR017853">
    <property type="entry name" value="GH"/>
</dbReference>
<comment type="catalytic activity">
    <reaction evidence="1">
        <text>Hydrolysis of terminal non-reducing N-acetyl-D-hexosamine residues in N-acetyl-beta-D-hexosaminides.</text>
        <dbReference type="EC" id="3.2.1.52"/>
    </reaction>
</comment>
<keyword evidence="4 7" id="KW-0378">Hydrolase</keyword>
<dbReference type="Gene3D" id="3.20.20.300">
    <property type="entry name" value="Glycoside hydrolase, family 3, N-terminal domain"/>
    <property type="match status" value="1"/>
</dbReference>
<comment type="similarity">
    <text evidence="2">Belongs to the glycosyl hydrolase 3 family.</text>
</comment>
<accession>A0AAU7XDY4</accession>
<dbReference type="KEGG" id="mflg:ABS361_08610"/>
<dbReference type="PANTHER" id="PTHR30480">
    <property type="entry name" value="BETA-HEXOSAMINIDASE-RELATED"/>
    <property type="match status" value="1"/>
</dbReference>
<dbReference type="EMBL" id="CP158568">
    <property type="protein sequence ID" value="XBY46265.1"/>
    <property type="molecule type" value="Genomic_DNA"/>
</dbReference>
<dbReference type="PANTHER" id="PTHR30480:SF13">
    <property type="entry name" value="BETA-HEXOSAMINIDASE"/>
    <property type="match status" value="1"/>
</dbReference>
<dbReference type="GO" id="GO:0009254">
    <property type="term" value="P:peptidoglycan turnover"/>
    <property type="evidence" value="ECO:0007669"/>
    <property type="project" value="TreeGrafter"/>
</dbReference>
<evidence type="ECO:0000256" key="5">
    <source>
        <dbReference type="ARBA" id="ARBA00023295"/>
    </source>
</evidence>
<dbReference type="GO" id="GO:0005975">
    <property type="term" value="P:carbohydrate metabolic process"/>
    <property type="evidence" value="ECO:0007669"/>
    <property type="project" value="InterPro"/>
</dbReference>
<dbReference type="RefSeq" id="WP_407051362.1">
    <property type="nucleotide sequence ID" value="NZ_CP158568.1"/>
</dbReference>
<feature type="domain" description="Glycoside hydrolase family 3 N-terminal" evidence="6">
    <location>
        <begin position="30"/>
        <end position="300"/>
    </location>
</feature>
<dbReference type="NCBIfam" id="NF003740">
    <property type="entry name" value="PRK05337.1"/>
    <property type="match status" value="1"/>
</dbReference>
<dbReference type="InterPro" id="IPR019800">
    <property type="entry name" value="Glyco_hydro_3_AS"/>
</dbReference>
<evidence type="ECO:0000256" key="1">
    <source>
        <dbReference type="ARBA" id="ARBA00001231"/>
    </source>
</evidence>
<protein>
    <recommendedName>
        <fullName evidence="3">beta-N-acetylhexosaminidase</fullName>
        <ecNumber evidence="3">3.2.1.52</ecNumber>
    </recommendedName>
</protein>
<dbReference type="GO" id="GO:0004563">
    <property type="term" value="F:beta-N-acetylhexosaminidase activity"/>
    <property type="evidence" value="ECO:0007669"/>
    <property type="project" value="UniProtKB-EC"/>
</dbReference>
<organism evidence="7">
    <name type="scientific">Methyloraptor flagellatus</name>
    <dbReference type="NCBI Taxonomy" id="3162530"/>
    <lineage>
        <taxon>Bacteria</taxon>
        <taxon>Pseudomonadati</taxon>
        <taxon>Pseudomonadota</taxon>
        <taxon>Alphaproteobacteria</taxon>
        <taxon>Hyphomicrobiales</taxon>
        <taxon>Ancalomicrobiaceae</taxon>
        <taxon>Methyloraptor</taxon>
    </lineage>
</organism>
<reference evidence="7" key="1">
    <citation type="submission" date="2024-06" db="EMBL/GenBank/DDBJ databases">
        <title>Methylostella associata gen. nov., sp. nov., a novel Ancalomicrobiaceae-affiliated facultatively methylotrophic bacteria that feed on methanotrophs of the genus Methylococcus.</title>
        <authorList>
            <person name="Saltykova V."/>
            <person name="Danilova O.V."/>
            <person name="Oshkin I.Y."/>
            <person name="Belova S.E."/>
            <person name="Pimenov N.V."/>
            <person name="Dedysh S.N."/>
        </authorList>
    </citation>
    <scope>NUCLEOTIDE SEQUENCE</scope>
    <source>
        <strain evidence="7">S20</strain>
    </source>
</reference>
<evidence type="ECO:0000259" key="6">
    <source>
        <dbReference type="Pfam" id="PF00933"/>
    </source>
</evidence>
<evidence type="ECO:0000256" key="4">
    <source>
        <dbReference type="ARBA" id="ARBA00022801"/>
    </source>
</evidence>
<evidence type="ECO:0000256" key="2">
    <source>
        <dbReference type="ARBA" id="ARBA00005336"/>
    </source>
</evidence>
<name>A0AAU7XDY4_9HYPH</name>
<proteinExistence type="inferred from homology"/>
<keyword evidence="5 7" id="KW-0326">Glycosidase</keyword>
<dbReference type="PROSITE" id="PS00775">
    <property type="entry name" value="GLYCOSYL_HYDROL_F3"/>
    <property type="match status" value="1"/>
</dbReference>
<dbReference type="SUPFAM" id="SSF51445">
    <property type="entry name" value="(Trans)glycosidases"/>
    <property type="match status" value="1"/>
</dbReference>